<gene>
    <name evidence="1" type="ORF">CHR90_13810</name>
</gene>
<reference evidence="1 2" key="1">
    <citation type="submission" date="2017-07" db="EMBL/GenBank/DDBJ databases">
        <title>Elstera cyanobacteriorum sp. nov., a novel bacterium isolated from cyanobacterial aggregates in a eutrophic lake.</title>
        <authorList>
            <person name="Cai H."/>
        </authorList>
    </citation>
    <scope>NUCLEOTIDE SEQUENCE [LARGE SCALE GENOMIC DNA]</scope>
    <source>
        <strain evidence="1 2">TH019</strain>
    </source>
</reference>
<dbReference type="OrthoDB" id="7311028at2"/>
<organism evidence="1 2">
    <name type="scientific">Elstera cyanobacteriorum</name>
    <dbReference type="NCBI Taxonomy" id="2022747"/>
    <lineage>
        <taxon>Bacteria</taxon>
        <taxon>Pseudomonadati</taxon>
        <taxon>Pseudomonadota</taxon>
        <taxon>Alphaproteobacteria</taxon>
        <taxon>Rhodospirillales</taxon>
        <taxon>Rhodospirillaceae</taxon>
        <taxon>Elstera</taxon>
    </lineage>
</organism>
<comment type="caution">
    <text evidence="1">The sequence shown here is derived from an EMBL/GenBank/DDBJ whole genome shotgun (WGS) entry which is preliminary data.</text>
</comment>
<dbReference type="Proteomes" id="UP000216361">
    <property type="component" value="Unassembled WGS sequence"/>
</dbReference>
<dbReference type="RefSeq" id="WP_094409600.1">
    <property type="nucleotide sequence ID" value="NZ_BMJZ01000002.1"/>
</dbReference>
<protein>
    <submittedName>
        <fullName evidence="1">Uncharacterized protein</fullName>
    </submittedName>
</protein>
<keyword evidence="2" id="KW-1185">Reference proteome</keyword>
<proteinExistence type="predicted"/>
<evidence type="ECO:0000313" key="1">
    <source>
        <dbReference type="EMBL" id="OYQ18038.1"/>
    </source>
</evidence>
<dbReference type="AlphaFoldDB" id="A0A255XM43"/>
<name>A0A255XM43_9PROT</name>
<evidence type="ECO:0000313" key="2">
    <source>
        <dbReference type="Proteomes" id="UP000216361"/>
    </source>
</evidence>
<accession>A0A255XM43</accession>
<dbReference type="EMBL" id="NOXS01000033">
    <property type="protein sequence ID" value="OYQ18038.1"/>
    <property type="molecule type" value="Genomic_DNA"/>
</dbReference>
<sequence>MYGSPYFTDGTDPTQFGTIEIGGTTQMPGIGDSTTGWVTWINYAYDDSLVETAVYQAGSLDHVTRLMVTGITESGLSIKADGLLTTNAVSDTTPNTATAADIAAVAKQFIGMKWHWNGCHALASNIAAICGVELPDPVAGFAMTPFDAADSEFVEVYKTGGIDSGSFVDLLQPGDIVRVAGGSVIPTGHTFTVVEGYGKDARVVDNLGTPDAAGLVTLTEHDLSYLVTSTNTTIYRLGKADKSGNRVPIVTGSDTTITAGAPVSVSGIVQGTDSDGTETITRYLLSSAGGLRFLLDGTDLGASATVSAHDFERLQVMGTVPGAATLRAKAIDGKSDSNEVTLAVTVDAAPPMMMMV</sequence>